<dbReference type="AlphaFoldDB" id="A0A9P4TGZ3"/>
<keyword evidence="5" id="KW-0503">Monooxygenase</keyword>
<dbReference type="PRINTS" id="PR00420">
    <property type="entry name" value="RNGMNOXGNASE"/>
</dbReference>
<evidence type="ECO:0000313" key="8">
    <source>
        <dbReference type="Proteomes" id="UP000801428"/>
    </source>
</evidence>
<dbReference type="InterPro" id="IPR050493">
    <property type="entry name" value="FAD-dep_Monooxygenase_BioMet"/>
</dbReference>
<gene>
    <name evidence="7" type="ORF">E8E13_007572</name>
</gene>
<evidence type="ECO:0000256" key="5">
    <source>
        <dbReference type="ARBA" id="ARBA00023033"/>
    </source>
</evidence>
<dbReference type="GO" id="GO:0004497">
    <property type="term" value="F:monooxygenase activity"/>
    <property type="evidence" value="ECO:0007669"/>
    <property type="project" value="UniProtKB-KW"/>
</dbReference>
<accession>A0A9P4TGZ3</accession>
<dbReference type="PROSITE" id="PS51257">
    <property type="entry name" value="PROKAR_LIPOPROTEIN"/>
    <property type="match status" value="1"/>
</dbReference>
<evidence type="ECO:0000256" key="2">
    <source>
        <dbReference type="ARBA" id="ARBA00022630"/>
    </source>
</evidence>
<dbReference type="InterPro" id="IPR036188">
    <property type="entry name" value="FAD/NAD-bd_sf"/>
</dbReference>
<comment type="caution">
    <text evidence="7">The sequence shown here is derived from an EMBL/GenBank/DDBJ whole genome shotgun (WGS) entry which is preliminary data.</text>
</comment>
<comment type="similarity">
    <text evidence="1">Belongs to the paxM FAD-dependent monooxygenase family.</text>
</comment>
<dbReference type="SUPFAM" id="SSF54373">
    <property type="entry name" value="FAD-linked reductases, C-terminal domain"/>
    <property type="match status" value="1"/>
</dbReference>
<dbReference type="SUPFAM" id="SSF51905">
    <property type="entry name" value="FAD/NAD(P)-binding domain"/>
    <property type="match status" value="1"/>
</dbReference>
<reference evidence="7" key="1">
    <citation type="submission" date="2019-04" db="EMBL/GenBank/DDBJ databases">
        <title>Sequencing of skin fungus with MAO and IRED activity.</title>
        <authorList>
            <person name="Marsaioli A.J."/>
            <person name="Bonatto J.M.C."/>
            <person name="Reis Junior O."/>
        </authorList>
    </citation>
    <scope>NUCLEOTIDE SEQUENCE</scope>
    <source>
        <strain evidence="7">30M1</strain>
    </source>
</reference>
<dbReference type="PANTHER" id="PTHR13789:SF311">
    <property type="entry name" value="HYDROXYLASE, PUTATIVE (AFU_ORTHOLOGUE AFUA_5G10180)-RELATED"/>
    <property type="match status" value="1"/>
</dbReference>
<dbReference type="Proteomes" id="UP000801428">
    <property type="component" value="Unassembled WGS sequence"/>
</dbReference>
<dbReference type="EMBL" id="SWKU01000009">
    <property type="protein sequence ID" value="KAF3003625.1"/>
    <property type="molecule type" value="Genomic_DNA"/>
</dbReference>
<feature type="domain" description="FAD-binding" evidence="6">
    <location>
        <begin position="6"/>
        <end position="325"/>
    </location>
</feature>
<dbReference type="PANTHER" id="PTHR13789">
    <property type="entry name" value="MONOOXYGENASE"/>
    <property type="match status" value="1"/>
</dbReference>
<keyword evidence="3" id="KW-0274">FAD</keyword>
<proteinExistence type="inferred from homology"/>
<name>A0A9P4TGZ3_CURKU</name>
<keyword evidence="8" id="KW-1185">Reference proteome</keyword>
<dbReference type="Pfam" id="PF01494">
    <property type="entry name" value="FAD_binding_3"/>
    <property type="match status" value="1"/>
</dbReference>
<keyword evidence="2" id="KW-0285">Flavoprotein</keyword>
<dbReference type="GO" id="GO:0071949">
    <property type="term" value="F:FAD binding"/>
    <property type="evidence" value="ECO:0007669"/>
    <property type="project" value="InterPro"/>
</dbReference>
<dbReference type="Gene3D" id="3.50.50.60">
    <property type="entry name" value="FAD/NAD(P)-binding domain"/>
    <property type="match status" value="1"/>
</dbReference>
<evidence type="ECO:0000256" key="3">
    <source>
        <dbReference type="ARBA" id="ARBA00022827"/>
    </source>
</evidence>
<dbReference type="InterPro" id="IPR002938">
    <property type="entry name" value="FAD-bd"/>
</dbReference>
<evidence type="ECO:0000313" key="7">
    <source>
        <dbReference type="EMBL" id="KAF3003625.1"/>
    </source>
</evidence>
<organism evidence="7 8">
    <name type="scientific">Curvularia kusanoi</name>
    <name type="common">Cochliobolus kusanoi</name>
    <dbReference type="NCBI Taxonomy" id="90978"/>
    <lineage>
        <taxon>Eukaryota</taxon>
        <taxon>Fungi</taxon>
        <taxon>Dikarya</taxon>
        <taxon>Ascomycota</taxon>
        <taxon>Pezizomycotina</taxon>
        <taxon>Dothideomycetes</taxon>
        <taxon>Pleosporomycetidae</taxon>
        <taxon>Pleosporales</taxon>
        <taxon>Pleosporineae</taxon>
        <taxon>Pleosporaceae</taxon>
        <taxon>Curvularia</taxon>
    </lineage>
</organism>
<dbReference type="OrthoDB" id="16820at2759"/>
<protein>
    <recommendedName>
        <fullName evidence="6">FAD-binding domain-containing protein</fullName>
    </recommendedName>
</protein>
<dbReference type="FunFam" id="3.50.50.60:FF:000115">
    <property type="entry name" value="Salicylate hydroxylase, putative"/>
    <property type="match status" value="1"/>
</dbReference>
<evidence type="ECO:0000259" key="6">
    <source>
        <dbReference type="Pfam" id="PF01494"/>
    </source>
</evidence>
<evidence type="ECO:0000256" key="1">
    <source>
        <dbReference type="ARBA" id="ARBA00007992"/>
    </source>
</evidence>
<evidence type="ECO:0000256" key="4">
    <source>
        <dbReference type="ARBA" id="ARBA00023002"/>
    </source>
</evidence>
<sequence length="437" mass="48558">MQPLRAVIVGAGIGGLSCAIVSRRLGLDVVVLEKAEKLTPVGAGIQIPPNASRIWAQYGLLEQLKEYSVISKATQLRRWENGELLCSRSVGEKLNAQWPWLVIHRADYQKVLVVECERLGVEIRLRSELCDVDFEKTTVTMKNGDVVSGDVIIGADGLWSTLRTLTLGHLSQPQETGDLAYRGTFSLEALQALNDSAVNELCQKSIVTMWIGPESHSVFYPVRCGKEFNLVMTRPDNLPASIKTIEGDLKEMKAVFEGWDPVLTKILTAFPSVLKWKMLHHNELPSWTKNNVALLGDACHPSLPYQAQGAAMAVEDGAIIANLLGQYQSAMSQLQPHPLLSEALKAYEALQKNRTTTLSLGSIANQHLYHLSDGPEQENRDRILKQAEFKELPEGASEPFIWIDLRYQRAVLVRDAVSDAKAKWDAMMESHVNSLRK</sequence>
<keyword evidence="4" id="KW-0560">Oxidoreductase</keyword>